<feature type="binding site" evidence="5">
    <location>
        <position position="189"/>
    </location>
    <ligand>
        <name>adenosylcob(III)alamin</name>
        <dbReference type="ChEBI" id="CHEBI:18408"/>
    </ligand>
</feature>
<dbReference type="InterPro" id="IPR042251">
    <property type="entry name" value="EutC_C"/>
</dbReference>
<dbReference type="InterPro" id="IPR042255">
    <property type="entry name" value="EutC_N"/>
</dbReference>
<evidence type="ECO:0000256" key="5">
    <source>
        <dbReference type="HAMAP-Rule" id="MF_00601"/>
    </source>
</evidence>
<name>A0A4D8QAG7_AZOBR</name>
<dbReference type="EC" id="4.3.1.7" evidence="5"/>
<comment type="catalytic activity">
    <reaction evidence="5">
        <text>ethanolamine = acetaldehyde + NH4(+)</text>
        <dbReference type="Rhea" id="RHEA:15313"/>
        <dbReference type="ChEBI" id="CHEBI:15343"/>
        <dbReference type="ChEBI" id="CHEBI:28938"/>
        <dbReference type="ChEBI" id="CHEBI:57603"/>
        <dbReference type="EC" id="4.3.1.7"/>
    </reaction>
</comment>
<evidence type="ECO:0000256" key="2">
    <source>
        <dbReference type="ARBA" id="ARBA00023239"/>
    </source>
</evidence>
<accession>A0A4D8QAG7</accession>
<dbReference type="InterPro" id="IPR009246">
    <property type="entry name" value="EutC"/>
</dbReference>
<evidence type="ECO:0000313" key="7">
    <source>
        <dbReference type="Proteomes" id="UP000298596"/>
    </source>
</evidence>
<reference evidence="6 7" key="1">
    <citation type="submission" date="2018-09" db="EMBL/GenBank/DDBJ databases">
        <title>Whole genome based analysis of evolution and adaptive divergence in Indian and Brazilian strains of Azospirillum brasilense.</title>
        <authorList>
            <person name="Singh C."/>
            <person name="Tripathi A.K."/>
        </authorList>
    </citation>
    <scope>NUCLEOTIDE SEQUENCE [LARGE SCALE GENOMIC DNA]</scope>
    <source>
        <strain evidence="6 7">MTCC4036</strain>
        <plasmid evidence="6 7">p3</plasmid>
    </source>
</reference>
<keyword evidence="6" id="KW-0614">Plasmid</keyword>
<evidence type="ECO:0000256" key="1">
    <source>
        <dbReference type="ARBA" id="ARBA00022628"/>
    </source>
</evidence>
<keyword evidence="1 5" id="KW-0846">Cobalamin</keyword>
<dbReference type="GO" id="GO:0046336">
    <property type="term" value="P:ethanolamine catabolic process"/>
    <property type="evidence" value="ECO:0007669"/>
    <property type="project" value="UniProtKB-UniRule"/>
</dbReference>
<dbReference type="PIRSF" id="PIRSF018982">
    <property type="entry name" value="EutC"/>
    <property type="match status" value="1"/>
</dbReference>
<protein>
    <recommendedName>
        <fullName evidence="5">Ethanolamine ammonia-lyase small subunit</fullName>
        <shortName evidence="5">EAL small subunit</shortName>
        <ecNumber evidence="5">4.3.1.7</ecNumber>
    </recommendedName>
</protein>
<dbReference type="Gene3D" id="3.40.50.11240">
    <property type="entry name" value="Ethanolamine ammonia-lyase light chain (EutC)"/>
    <property type="match status" value="1"/>
</dbReference>
<organism evidence="6 7">
    <name type="scientific">Azospirillum brasilense</name>
    <dbReference type="NCBI Taxonomy" id="192"/>
    <lineage>
        <taxon>Bacteria</taxon>
        <taxon>Pseudomonadati</taxon>
        <taxon>Pseudomonadota</taxon>
        <taxon>Alphaproteobacteria</taxon>
        <taxon>Rhodospirillales</taxon>
        <taxon>Azospirillaceae</taxon>
        <taxon>Azospirillum</taxon>
    </lineage>
</organism>
<keyword evidence="4 5" id="KW-1283">Bacterial microcompartment</keyword>
<evidence type="ECO:0000256" key="4">
    <source>
        <dbReference type="ARBA" id="ARBA00024446"/>
    </source>
</evidence>
<dbReference type="AlphaFoldDB" id="A0A4D8QAG7"/>
<comment type="subcellular location">
    <subcellularLocation>
        <location evidence="5">Bacterial microcompartment</location>
    </subcellularLocation>
</comment>
<dbReference type="GO" id="GO:0006520">
    <property type="term" value="P:amino acid metabolic process"/>
    <property type="evidence" value="ECO:0007669"/>
    <property type="project" value="InterPro"/>
</dbReference>
<evidence type="ECO:0000256" key="3">
    <source>
        <dbReference type="ARBA" id="ARBA00023285"/>
    </source>
</evidence>
<dbReference type="GO" id="GO:0031471">
    <property type="term" value="C:ethanolamine degradation polyhedral organelle"/>
    <property type="evidence" value="ECO:0007669"/>
    <property type="project" value="UniProtKB-UniRule"/>
</dbReference>
<dbReference type="Proteomes" id="UP000298596">
    <property type="component" value="Plasmid p3"/>
</dbReference>
<sequence>MTESEPVPLPAPAQPDPVQPDRWAHLRRHTDARIALGHAGSGLPTAAHLAFQAAHAQARDAVHTPLDAAALLAALEERGWPAVPVTSAAPDRAAYLKRPDLGRQLSEESQRRLSEPVRAPDVVLVVGDGLSGTAVQANAVAVLDSLISKLQAAGLWVGPVVVAEQARVALGDPVGALLQARASVVLIGERPGLSAADSLGLYLTWEPRPGRVDSERNCISNVRVGGLAPTVAAAQAAALLTAMFAQRRSGILLDSAAPATSPALPSDGVP</sequence>
<dbReference type="UniPathway" id="UPA00560"/>
<dbReference type="NCBIfam" id="NF003971">
    <property type="entry name" value="PRK05465.1"/>
    <property type="match status" value="1"/>
</dbReference>
<dbReference type="HAMAP" id="MF_00601">
    <property type="entry name" value="EutC"/>
    <property type="match status" value="1"/>
</dbReference>
<dbReference type="GO" id="GO:0031419">
    <property type="term" value="F:cobalamin binding"/>
    <property type="evidence" value="ECO:0007669"/>
    <property type="project" value="UniProtKB-UniRule"/>
</dbReference>
<dbReference type="EMBL" id="CP032333">
    <property type="protein sequence ID" value="QCO06391.1"/>
    <property type="molecule type" value="Genomic_DNA"/>
</dbReference>
<comment type="similarity">
    <text evidence="5">Belongs to the EutC family.</text>
</comment>
<dbReference type="GO" id="GO:0008851">
    <property type="term" value="F:ethanolamine ammonia-lyase activity"/>
    <property type="evidence" value="ECO:0007669"/>
    <property type="project" value="UniProtKB-UniRule"/>
</dbReference>
<evidence type="ECO:0000313" key="6">
    <source>
        <dbReference type="EMBL" id="QCO06391.1"/>
    </source>
</evidence>
<feature type="binding site" evidence="5">
    <location>
        <position position="218"/>
    </location>
    <ligand>
        <name>adenosylcob(III)alamin</name>
        <dbReference type="ChEBI" id="CHEBI:18408"/>
    </ligand>
</feature>
<geneLocation type="plasmid" evidence="6">
    <name>p3</name>
</geneLocation>
<proteinExistence type="inferred from homology"/>
<dbReference type="Gene3D" id="1.10.30.40">
    <property type="entry name" value="Ethanolamine ammonia-lyase light chain (EutC), N-terminal domain"/>
    <property type="match status" value="1"/>
</dbReference>
<keyword evidence="3 5" id="KW-0170">Cobalt</keyword>
<comment type="pathway">
    <text evidence="5">Amine and polyamine degradation; ethanolamine degradation.</text>
</comment>
<gene>
    <name evidence="5" type="primary">eutC</name>
    <name evidence="6" type="ORF">D3867_31275</name>
</gene>
<comment type="function">
    <text evidence="5">Catalyzes the deamination of various vicinal amino-alcohols to oxo compounds. Allows this organism to utilize ethanolamine as the sole source of nitrogen and carbon in the presence of external vitamin B12.</text>
</comment>
<comment type="subunit">
    <text evidence="5">The basic unit is a heterodimer which dimerizes to form tetramers. The heterotetramers trimerize; 6 large subunits form a core ring with 6 small subunits projecting outwards.</text>
</comment>
<dbReference type="PANTHER" id="PTHR39330:SF1">
    <property type="entry name" value="ETHANOLAMINE AMMONIA-LYASE SMALL SUBUNIT"/>
    <property type="match status" value="1"/>
</dbReference>
<dbReference type="PANTHER" id="PTHR39330">
    <property type="entry name" value="ETHANOLAMINE AMMONIA-LYASE LIGHT CHAIN"/>
    <property type="match status" value="1"/>
</dbReference>
<dbReference type="Pfam" id="PF05985">
    <property type="entry name" value="EutC"/>
    <property type="match status" value="1"/>
</dbReference>
<comment type="cofactor">
    <cofactor evidence="5">
        <name>adenosylcob(III)alamin</name>
        <dbReference type="ChEBI" id="CHEBI:18408"/>
    </cofactor>
    <text evidence="5">Binds between the large and small subunits.</text>
</comment>
<dbReference type="GO" id="GO:0009350">
    <property type="term" value="C:ethanolamine ammonia-lyase complex"/>
    <property type="evidence" value="ECO:0007669"/>
    <property type="project" value="UniProtKB-UniRule"/>
</dbReference>
<keyword evidence="2 5" id="KW-0456">Lyase</keyword>
<feature type="binding site" evidence="5">
    <location>
        <position position="168"/>
    </location>
    <ligand>
        <name>adenosylcob(III)alamin</name>
        <dbReference type="ChEBI" id="CHEBI:18408"/>
    </ligand>
</feature>